<evidence type="ECO:0000313" key="2">
    <source>
        <dbReference type="Proteomes" id="UP000479526"/>
    </source>
</evidence>
<keyword evidence="2" id="KW-1185">Reference proteome</keyword>
<proteinExistence type="predicted"/>
<organism evidence="1 2">
    <name type="scientific">Herbidospora solisilvae</name>
    <dbReference type="NCBI Taxonomy" id="2696284"/>
    <lineage>
        <taxon>Bacteria</taxon>
        <taxon>Bacillati</taxon>
        <taxon>Actinomycetota</taxon>
        <taxon>Actinomycetes</taxon>
        <taxon>Streptosporangiales</taxon>
        <taxon>Streptosporangiaceae</taxon>
        <taxon>Herbidospora</taxon>
    </lineage>
</organism>
<accession>A0A7C9JTL9</accession>
<sequence length="79" mass="9087">MSLIDWRRPWYPGALILGALPFEGHLYPDCEELLEVRPDPVEGAGWLDLRDPACCSGCLYRHDPKLHRELHPDEYEDAA</sequence>
<dbReference type="EMBL" id="WXEW01000003">
    <property type="protein sequence ID" value="NAS22459.1"/>
    <property type="molecule type" value="Genomic_DNA"/>
</dbReference>
<comment type="caution">
    <text evidence="1">The sequence shown here is derived from an EMBL/GenBank/DDBJ whole genome shotgun (WGS) entry which is preliminary data.</text>
</comment>
<dbReference type="AlphaFoldDB" id="A0A7C9JTL9"/>
<dbReference type="RefSeq" id="WP_161479827.1">
    <property type="nucleotide sequence ID" value="NZ_WXEW01000003.1"/>
</dbReference>
<dbReference type="Proteomes" id="UP000479526">
    <property type="component" value="Unassembled WGS sequence"/>
</dbReference>
<protein>
    <submittedName>
        <fullName evidence="1">Uncharacterized protein</fullName>
    </submittedName>
</protein>
<reference evidence="1 2" key="1">
    <citation type="submission" date="2020-01" db="EMBL/GenBank/DDBJ databases">
        <title>Herbidospora sp. NEAU-GS84 nov., a novel actinomycete isolated from soil.</title>
        <authorList>
            <person name="Han L."/>
        </authorList>
    </citation>
    <scope>NUCLEOTIDE SEQUENCE [LARGE SCALE GENOMIC DNA]</scope>
    <source>
        <strain evidence="1 2">NEAU-GS84</strain>
    </source>
</reference>
<evidence type="ECO:0000313" key="1">
    <source>
        <dbReference type="EMBL" id="NAS22459.1"/>
    </source>
</evidence>
<name>A0A7C9JTL9_9ACTN</name>
<gene>
    <name evidence="1" type="ORF">GT755_12280</name>
</gene>